<evidence type="ECO:0000256" key="2">
    <source>
        <dbReference type="SAM" id="Phobius"/>
    </source>
</evidence>
<evidence type="ECO:0000256" key="1">
    <source>
        <dbReference type="SAM" id="MobiDB-lite"/>
    </source>
</evidence>
<sequence>MVGTLDAPPRRKAPFAFFKSEQPSKDDSLVKGDGGWGSHGGSNGGSDVDGEMIWNESIADALGYGKKGRPGAAFQWWILVLATLTCIGSFIAWAVLVVRGRNATDTAMKILGVHFPWWDAIKALLVVTAVLYPFFVTLAVLVSAWRAYLAKTLDIHRPNAHWRTCCRRFQALSAVAHALLWIIVVFIVVSVAGHAVWGYMAQMLDIVGTRAVALIGPVWSSVSRVADSSRALSDRFTGLLESLPSIGGRRLLEEADAAGAGQTVGALLAVGGAGAAGRGLQQSVPLLSGLGQLAQGIAQGINAAASAIPSAIPGLPANITIPGLPQLLPNGSSNPLVGAITDVTNAIEGQILNPNGCPIYCIDLRSEKWWVDPSAGCVCNMDRVQAALPFLNRAWKAIIPSVIALIFMYIGASWLLMHGAAQWARTRSEAKLMARIPGAAAAHAAAKDAAAKATAQAAEGERASAPLATV</sequence>
<keyword evidence="2" id="KW-0812">Transmembrane</keyword>
<reference evidence="3 4" key="1">
    <citation type="journal article" date="2013" name="BMC Genomics">
        <title>Reconstruction of the lipid metabolism for the microalga Monoraphidium neglectum from its genome sequence reveals characteristics suitable for biofuel production.</title>
        <authorList>
            <person name="Bogen C."/>
            <person name="Al-Dilaimi A."/>
            <person name="Albersmeier A."/>
            <person name="Wichmann J."/>
            <person name="Grundmann M."/>
            <person name="Rupp O."/>
            <person name="Lauersen K.J."/>
            <person name="Blifernez-Klassen O."/>
            <person name="Kalinowski J."/>
            <person name="Goesmann A."/>
            <person name="Mussgnug J.H."/>
            <person name="Kruse O."/>
        </authorList>
    </citation>
    <scope>NUCLEOTIDE SEQUENCE [LARGE SCALE GENOMIC DNA]</scope>
    <source>
        <strain evidence="3 4">SAG 48.87</strain>
    </source>
</reference>
<feature type="region of interest" description="Disordered" evidence="1">
    <location>
        <begin position="22"/>
        <end position="45"/>
    </location>
</feature>
<dbReference type="EMBL" id="KK100429">
    <property type="protein sequence ID" value="KIZ05992.1"/>
    <property type="molecule type" value="Genomic_DNA"/>
</dbReference>
<dbReference type="KEGG" id="mng:MNEG_1965"/>
<dbReference type="AlphaFoldDB" id="A0A0D2N0A8"/>
<protein>
    <submittedName>
        <fullName evidence="3">Uncharacterized protein</fullName>
    </submittedName>
</protein>
<feature type="transmembrane region" description="Helical" evidence="2">
    <location>
        <begin position="120"/>
        <end position="148"/>
    </location>
</feature>
<dbReference type="Proteomes" id="UP000054498">
    <property type="component" value="Unassembled WGS sequence"/>
</dbReference>
<dbReference type="GeneID" id="25734843"/>
<feature type="transmembrane region" description="Helical" evidence="2">
    <location>
        <begin position="76"/>
        <end position="100"/>
    </location>
</feature>
<accession>A0A0D2N0A8</accession>
<evidence type="ECO:0000313" key="3">
    <source>
        <dbReference type="EMBL" id="KIZ05992.1"/>
    </source>
</evidence>
<feature type="transmembrane region" description="Helical" evidence="2">
    <location>
        <begin position="397"/>
        <end position="417"/>
    </location>
</feature>
<organism evidence="3 4">
    <name type="scientific">Monoraphidium neglectum</name>
    <dbReference type="NCBI Taxonomy" id="145388"/>
    <lineage>
        <taxon>Eukaryota</taxon>
        <taxon>Viridiplantae</taxon>
        <taxon>Chlorophyta</taxon>
        <taxon>core chlorophytes</taxon>
        <taxon>Chlorophyceae</taxon>
        <taxon>CS clade</taxon>
        <taxon>Sphaeropleales</taxon>
        <taxon>Selenastraceae</taxon>
        <taxon>Monoraphidium</taxon>
    </lineage>
</organism>
<evidence type="ECO:0000313" key="4">
    <source>
        <dbReference type="Proteomes" id="UP000054498"/>
    </source>
</evidence>
<keyword evidence="2" id="KW-1133">Transmembrane helix</keyword>
<feature type="compositionally biased region" description="Gly residues" evidence="1">
    <location>
        <begin position="32"/>
        <end position="44"/>
    </location>
</feature>
<gene>
    <name evidence="3" type="ORF">MNEG_1965</name>
</gene>
<dbReference type="RefSeq" id="XP_013905011.1">
    <property type="nucleotide sequence ID" value="XM_014049557.1"/>
</dbReference>
<name>A0A0D2N0A8_9CHLO</name>
<dbReference type="OrthoDB" id="542711at2759"/>
<feature type="transmembrane region" description="Helical" evidence="2">
    <location>
        <begin position="169"/>
        <end position="197"/>
    </location>
</feature>
<proteinExistence type="predicted"/>
<keyword evidence="2" id="KW-0472">Membrane</keyword>
<keyword evidence="4" id="KW-1185">Reference proteome</keyword>